<name>L8E7F0_HUMAN</name>
<dbReference type="OrthoDB" id="293868at2759"/>
<proteinExistence type="predicted"/>
<reference evidence="1" key="1">
    <citation type="journal article" date="2013" name="PLoS ONE">
        <title>Direct detection of alternative open reading frames translation products in human significantly expands the proteome.</title>
        <authorList>
            <person name="Vanderperre B."/>
            <person name="Lucier J.-F."/>
            <person name="Motard J."/>
            <person name="Tremblay G."/>
            <person name="Vanderperre S."/>
            <person name="Wisztorski M."/>
            <person name="Salzet M."/>
            <person name="Boisvert F.-M."/>
            <person name="Roucou X."/>
        </authorList>
    </citation>
    <scope>NUCLEOTIDE SEQUENCE</scope>
</reference>
<organism evidence="1">
    <name type="scientific">Homo sapiens</name>
    <name type="common">Human</name>
    <dbReference type="NCBI Taxonomy" id="9606"/>
    <lineage>
        <taxon>Eukaryota</taxon>
        <taxon>Metazoa</taxon>
        <taxon>Chordata</taxon>
        <taxon>Craniata</taxon>
        <taxon>Vertebrata</taxon>
        <taxon>Euteleostomi</taxon>
        <taxon>Mammalia</taxon>
        <taxon>Eutheria</taxon>
        <taxon>Euarchontoglires</taxon>
        <taxon>Primates</taxon>
        <taxon>Haplorrhini</taxon>
        <taxon>Catarrhini</taxon>
        <taxon>Hominidae</taxon>
        <taxon>Homo</taxon>
    </lineage>
</organism>
<dbReference type="AlphaFoldDB" id="L8E7F0"/>
<accession>L8E7F0</accession>
<protein>
    <submittedName>
        <fullName evidence="1">Alternative protein RCN2</fullName>
    </submittedName>
</protein>
<sequence length="42" mass="4890">MVTKSSLKKRFWKTRTCFSPVKPQIMADSSMMTISIMMSFNL</sequence>
<evidence type="ECO:0000313" key="1">
    <source>
        <dbReference type="EMBL" id="CCQ43195.1"/>
    </source>
</evidence>
<dbReference type="EMBL" id="HF583698">
    <property type="protein sequence ID" value="CCQ43195.1"/>
    <property type="molecule type" value="Genomic_DNA"/>
</dbReference>
<gene>
    <name evidence="1" type="primary">RCN2</name>
</gene>
<dbReference type="ChiTaRS" id="RCN2">
    <property type="organism name" value="human"/>
</dbReference>